<keyword evidence="21" id="KW-0675">Receptor</keyword>
<evidence type="ECO:0000256" key="3">
    <source>
        <dbReference type="ARBA" id="ARBA00004496"/>
    </source>
</evidence>
<feature type="domain" description="Protein kinase" evidence="32">
    <location>
        <begin position="842"/>
        <end position="1160"/>
    </location>
</feature>
<keyword evidence="15" id="KW-0418">Kinase</keyword>
<dbReference type="InterPro" id="IPR036179">
    <property type="entry name" value="Ig-like_dom_sf"/>
</dbReference>
<evidence type="ECO:0000313" key="34">
    <source>
        <dbReference type="EMBL" id="CAL1613471.1"/>
    </source>
</evidence>
<dbReference type="InterPro" id="IPR055238">
    <property type="entry name" value="VEGFR1-3_N_Ig-like"/>
</dbReference>
<reference evidence="34 35" key="1">
    <citation type="submission" date="2024-04" db="EMBL/GenBank/DDBJ databases">
        <authorList>
            <person name="Waldvogel A.-M."/>
            <person name="Schoenle A."/>
        </authorList>
    </citation>
    <scope>NUCLEOTIDE SEQUENCE [LARGE SCALE GENOMIC DNA]</scope>
</reference>
<organism evidence="34 35">
    <name type="scientific">Knipowitschia caucasica</name>
    <name type="common">Caucasian dwarf goby</name>
    <name type="synonym">Pomatoschistus caucasicus</name>
    <dbReference type="NCBI Taxonomy" id="637954"/>
    <lineage>
        <taxon>Eukaryota</taxon>
        <taxon>Metazoa</taxon>
        <taxon>Chordata</taxon>
        <taxon>Craniata</taxon>
        <taxon>Vertebrata</taxon>
        <taxon>Euteleostomi</taxon>
        <taxon>Actinopterygii</taxon>
        <taxon>Neopterygii</taxon>
        <taxon>Teleostei</taxon>
        <taxon>Neoteleostei</taxon>
        <taxon>Acanthomorphata</taxon>
        <taxon>Gobiaria</taxon>
        <taxon>Gobiiformes</taxon>
        <taxon>Gobioidei</taxon>
        <taxon>Gobiidae</taxon>
        <taxon>Gobiinae</taxon>
        <taxon>Knipowitschia</taxon>
    </lineage>
</organism>
<dbReference type="InterPro" id="IPR008266">
    <property type="entry name" value="Tyr_kinase_AS"/>
</dbReference>
<evidence type="ECO:0000256" key="11">
    <source>
        <dbReference type="ARBA" id="ARBA00022692"/>
    </source>
</evidence>
<evidence type="ECO:0000256" key="5">
    <source>
        <dbReference type="ARBA" id="ARBA00022258"/>
    </source>
</evidence>
<dbReference type="Pfam" id="PF07679">
    <property type="entry name" value="I-set"/>
    <property type="match status" value="2"/>
</dbReference>
<sequence length="1333" mass="149669">MIGLVIGFSVTPPSLDIPKEDLVIPVYETLRITCRGQHTLAWTWPDQTLLAQELNMRQMSQLPSSAPQRLRRVVVSECEGQPGRPYCKRLVLRGAMAKDTGYYCCYYTSTKAIIDGTTAVSVYAFIRDLEQPFLLRAGQNSNLETLFITHSSTHVTVPCLVSVPDLNVTLHAYPSPLDRSDIKWNNKVGWIVPRHAVDNPMVLGVTCVATLNGKDYHSANYLFHTAGSRIYDVKLFPEDPMELMVGETLTLNCTAMVEFNAGVNIKWAYPGAEWSSVNIQPYREALSRATEAASILTISSVNVSNTGAYVCNVTSMETTETRLKHVTVHEKPFIMLGYRNGSDIEVTAGRKSVNIIANVSAFPTPETKWYKHGKLINLRPEFKMKRIRMHPRHMLEIRDVCREDAGVYTLVLRNSAAGLEQRLNITLIVNVVPQIHEKEVAEASSPYPRGSSHMLTCTAFGIPAPAVSWQWRHWGSCVLNSSSTMGQADCQNWLDVKPESTGNHIEAIGTSTEIVDGRQKIVSRLHIQNATMSVMYKCTAENKVGKDERLIYFYVTTVPEGFSMSLVPSESPQEQESVSLYCRADNYTYERLQWYRLRPPGLPQDLDCRSVHLYADPLHGQLSFKAQSNSWVLDHTIASIQLRDEGHYVCEAHSRRSGDKQCLFRYISVKALEAPQYKHSLTNQTVNVTESLKMQCDVEGRPSPLLYWFKDNQPLQEMSGIQLQDSNSTLSIQRVREEDAGVYTCMACNQRGCVHSSAAVRVVGSTDKANVEIVILIGTGVIAVFFWALLILIFCNVKRVNPADIKTGYLSIIMDPGEVPLDEQCEYLPYDSSQWEVSRDRLRLGKVLGHGAFGKVMEASIHGISKSNSLKTVAVKMLKDGATASEHKALMSELKILIHIGNHLNVVNLIGACTKPNGPLMVIVEYCKYGNLSNFLRAKREFFLPYRDRSPKTQNQVRRMIEAGRLEQREEHPSPNSTASECLPKEKMEELWKTPLTIEDLICYSFQVARGMEFLASRKCIHRDLAARNILLSESNIVKICDFGLARDIYKDPDYVRKGNARLPLKWMAPESIFDKVYTSQSDVWSFGVLLWEIFSLGASPYPGVQIDEDFCKRLKDGVRMRAPETASPEIYGIMLACWHGEPKERPPFPTLVQILGDLLQDNDSKDLNQSQSSEDDGFSQASSRPPSEEELRLTAQNLATRYYNFMPFAGCVLVGATKPNHPRVRTFEESHKGPHDNQTDSGMVLSSEEFESIENRQRGAKSRMGSSSSTEPLTGPHGSRDWSSGPLRPRPNFFSQMSGQTFYNNEYGHLSEEGFCDFFSSPESLCLASSNV</sequence>
<feature type="binding site" evidence="27">
    <location>
        <position position="1028"/>
    </location>
    <ligand>
        <name>ATP</name>
        <dbReference type="ChEBI" id="CHEBI:30616"/>
    </ligand>
</feature>
<evidence type="ECO:0000256" key="29">
    <source>
        <dbReference type="PROSITE-ProRule" id="PRU10141"/>
    </source>
</evidence>
<keyword evidence="7" id="KW-0963">Cytoplasm</keyword>
<dbReference type="GO" id="GO:0019838">
    <property type="term" value="F:growth factor binding"/>
    <property type="evidence" value="ECO:0007669"/>
    <property type="project" value="TreeGrafter"/>
</dbReference>
<proteinExistence type="predicted"/>
<dbReference type="GO" id="GO:0001525">
    <property type="term" value="P:angiogenesis"/>
    <property type="evidence" value="ECO:0007669"/>
    <property type="project" value="UniProtKB-KW"/>
</dbReference>
<dbReference type="InterPro" id="IPR011009">
    <property type="entry name" value="Kinase-like_dom_sf"/>
</dbReference>
<keyword evidence="20" id="KW-1015">Disulfide bond</keyword>
<dbReference type="SMART" id="SM00219">
    <property type="entry name" value="TyrKc"/>
    <property type="match status" value="1"/>
</dbReference>
<dbReference type="FunFam" id="3.30.200.20:FF:000041">
    <property type="entry name" value="Vascular endothelial growth factor receptor 2"/>
    <property type="match status" value="1"/>
</dbReference>
<keyword evidence="19" id="KW-0829">Tyrosine-protein kinase</keyword>
<dbReference type="EC" id="2.7.10.1" evidence="4"/>
<evidence type="ECO:0000256" key="19">
    <source>
        <dbReference type="ARBA" id="ARBA00023137"/>
    </source>
</evidence>
<feature type="transmembrane region" description="Helical" evidence="31">
    <location>
        <begin position="773"/>
        <end position="797"/>
    </location>
</feature>
<dbReference type="FunFam" id="1.10.510.10:FF:000077">
    <property type="entry name" value="Vascular endothelial growth factor receptor 2"/>
    <property type="match status" value="1"/>
</dbReference>
<dbReference type="SMART" id="SM00220">
    <property type="entry name" value="S_TKc"/>
    <property type="match status" value="1"/>
</dbReference>
<comment type="subcellular location">
    <subcellularLocation>
        <location evidence="2">Cell membrane</location>
        <topology evidence="2">Single-pass type I membrane protein</topology>
    </subcellularLocation>
    <subcellularLocation>
        <location evidence="3">Cytoplasm</location>
    </subcellularLocation>
    <subcellularLocation>
        <location evidence="1">Nucleus</location>
    </subcellularLocation>
</comment>
<dbReference type="FunFam" id="2.60.40.10:FF:000411">
    <property type="entry name" value="Vascular endothelial growth factor receptor 3"/>
    <property type="match status" value="1"/>
</dbReference>
<comment type="catalytic activity">
    <reaction evidence="25">
        <text>L-tyrosyl-[protein] + ATP = O-phospho-L-tyrosyl-[protein] + ADP + H(+)</text>
        <dbReference type="Rhea" id="RHEA:10596"/>
        <dbReference type="Rhea" id="RHEA-COMP:10136"/>
        <dbReference type="Rhea" id="RHEA-COMP:20101"/>
        <dbReference type="ChEBI" id="CHEBI:15378"/>
        <dbReference type="ChEBI" id="CHEBI:30616"/>
        <dbReference type="ChEBI" id="CHEBI:46858"/>
        <dbReference type="ChEBI" id="CHEBI:61978"/>
        <dbReference type="ChEBI" id="CHEBI:456216"/>
        <dbReference type="EC" id="2.7.10.1"/>
    </reaction>
</comment>
<dbReference type="GO" id="GO:0030335">
    <property type="term" value="P:positive regulation of cell migration"/>
    <property type="evidence" value="ECO:0007669"/>
    <property type="project" value="TreeGrafter"/>
</dbReference>
<dbReference type="EMBL" id="OZ035830">
    <property type="protein sequence ID" value="CAL1613471.1"/>
    <property type="molecule type" value="Genomic_DNA"/>
</dbReference>
<dbReference type="SMART" id="SM00408">
    <property type="entry name" value="IGc2"/>
    <property type="match status" value="5"/>
</dbReference>
<dbReference type="GO" id="GO:0005634">
    <property type="term" value="C:nucleus"/>
    <property type="evidence" value="ECO:0007669"/>
    <property type="project" value="UniProtKB-SubCell"/>
</dbReference>
<dbReference type="FunFam" id="2.60.40.10:FF:000247">
    <property type="entry name" value="Vascular endothelial growth factor receptor 3"/>
    <property type="match status" value="1"/>
</dbReference>
<dbReference type="InterPro" id="IPR000719">
    <property type="entry name" value="Prot_kinase_dom"/>
</dbReference>
<evidence type="ECO:0000256" key="1">
    <source>
        <dbReference type="ARBA" id="ARBA00004123"/>
    </source>
</evidence>
<dbReference type="CDD" id="cd00099">
    <property type="entry name" value="IgV"/>
    <property type="match status" value="1"/>
</dbReference>
<feature type="region of interest" description="Disordered" evidence="30">
    <location>
        <begin position="1255"/>
        <end position="1291"/>
    </location>
</feature>
<evidence type="ECO:0000256" key="18">
    <source>
        <dbReference type="ARBA" id="ARBA00023136"/>
    </source>
</evidence>
<dbReference type="InterPro" id="IPR020635">
    <property type="entry name" value="Tyr_kinase_cat_dom"/>
</dbReference>
<dbReference type="InterPro" id="IPR050122">
    <property type="entry name" value="RTK"/>
</dbReference>
<dbReference type="PRINTS" id="PR01832">
    <property type="entry name" value="VEGFRECEPTOR"/>
</dbReference>
<dbReference type="Proteomes" id="UP001497482">
    <property type="component" value="Chromosome 8"/>
</dbReference>
<evidence type="ECO:0000256" key="12">
    <source>
        <dbReference type="ARBA" id="ARBA00022729"/>
    </source>
</evidence>
<dbReference type="GO" id="GO:0005524">
    <property type="term" value="F:ATP binding"/>
    <property type="evidence" value="ECO:0007669"/>
    <property type="project" value="UniProtKB-UniRule"/>
</dbReference>
<feature type="active site" description="Proton acceptor" evidence="26">
    <location>
        <position position="1024"/>
    </location>
</feature>
<evidence type="ECO:0000256" key="17">
    <source>
        <dbReference type="ARBA" id="ARBA00022989"/>
    </source>
</evidence>
<dbReference type="Pfam" id="PF07714">
    <property type="entry name" value="PK_Tyr_Ser-Thr"/>
    <property type="match status" value="1"/>
</dbReference>
<keyword evidence="18 31" id="KW-0472">Membrane</keyword>
<dbReference type="Pfam" id="PF22854">
    <property type="entry name" value="VEGFR1-3_N_Ig-like"/>
    <property type="match status" value="1"/>
</dbReference>
<keyword evidence="17 31" id="KW-1133">Transmembrane helix</keyword>
<evidence type="ECO:0000256" key="20">
    <source>
        <dbReference type="ARBA" id="ARBA00023157"/>
    </source>
</evidence>
<dbReference type="InterPro" id="IPR013783">
    <property type="entry name" value="Ig-like_fold"/>
</dbReference>
<accession>A0AAV2MK80</accession>
<protein>
    <recommendedName>
        <fullName evidence="5">Vascular endothelial growth factor receptor 3</fullName>
        <ecNumber evidence="4">2.7.10.1</ecNumber>
    </recommendedName>
</protein>
<feature type="region of interest" description="Disordered" evidence="30">
    <location>
        <begin position="1163"/>
        <end position="1191"/>
    </location>
</feature>
<keyword evidence="13" id="KW-0677">Repeat</keyword>
<gene>
    <name evidence="34" type="ORF">KC01_LOCUS39677</name>
</gene>
<evidence type="ECO:0000256" key="15">
    <source>
        <dbReference type="ARBA" id="ARBA00022777"/>
    </source>
</evidence>
<keyword evidence="8" id="KW-0597">Phosphoprotein</keyword>
<dbReference type="Pfam" id="PF21339">
    <property type="entry name" value="VEGFR-1-like_Ig-like"/>
    <property type="match status" value="1"/>
</dbReference>
<keyword evidence="28" id="KW-0460">Magnesium</keyword>
<dbReference type="PIRSF" id="PIRSF000615">
    <property type="entry name" value="TyrPK_CSF1-R"/>
    <property type="match status" value="1"/>
</dbReference>
<evidence type="ECO:0000256" key="10">
    <source>
        <dbReference type="ARBA" id="ARBA00022679"/>
    </source>
</evidence>
<evidence type="ECO:0000256" key="30">
    <source>
        <dbReference type="SAM" id="MobiDB-lite"/>
    </source>
</evidence>
<feature type="domain" description="Ig-like" evidence="33">
    <location>
        <begin position="332"/>
        <end position="426"/>
    </location>
</feature>
<keyword evidence="22" id="KW-0325">Glycoprotein</keyword>
<dbReference type="FunFam" id="2.60.40.10:FF:000479">
    <property type="entry name" value="Vascular endothelial growth factor receptor 3"/>
    <property type="match status" value="1"/>
</dbReference>
<feature type="domain" description="Ig-like" evidence="33">
    <location>
        <begin position="675"/>
        <end position="761"/>
    </location>
</feature>
<keyword evidence="9" id="KW-0037">Angiogenesis</keyword>
<feature type="domain" description="Ig-like" evidence="33">
    <location>
        <begin position="246"/>
        <end position="327"/>
    </location>
</feature>
<dbReference type="Gene3D" id="1.10.510.10">
    <property type="entry name" value="Transferase(Phosphotransferase) domain 1"/>
    <property type="match status" value="1"/>
</dbReference>
<dbReference type="PANTHER" id="PTHR24416">
    <property type="entry name" value="TYROSINE-PROTEIN KINASE RECEPTOR"/>
    <property type="match status" value="1"/>
</dbReference>
<feature type="binding site" evidence="28">
    <location>
        <position position="1042"/>
    </location>
    <ligand>
        <name>Mg(2+)</name>
        <dbReference type="ChEBI" id="CHEBI:18420"/>
    </ligand>
</feature>
<dbReference type="SUPFAM" id="SSF56112">
    <property type="entry name" value="Protein kinase-like (PK-like)"/>
    <property type="match status" value="1"/>
</dbReference>
<feature type="domain" description="Ig-like" evidence="33">
    <location>
        <begin position="559"/>
        <end position="668"/>
    </location>
</feature>
<dbReference type="PRINTS" id="PR01835">
    <property type="entry name" value="VEGFRECEPTR3"/>
</dbReference>
<evidence type="ECO:0000256" key="28">
    <source>
        <dbReference type="PIRSR" id="PIRSR000615-3"/>
    </source>
</evidence>
<dbReference type="GO" id="GO:0004714">
    <property type="term" value="F:transmembrane receptor protein tyrosine kinase activity"/>
    <property type="evidence" value="ECO:0007669"/>
    <property type="project" value="UniProtKB-EC"/>
</dbReference>
<keyword evidence="24" id="KW-0393">Immunoglobulin domain</keyword>
<evidence type="ECO:0000256" key="22">
    <source>
        <dbReference type="ARBA" id="ARBA00023180"/>
    </source>
</evidence>
<evidence type="ECO:0000256" key="24">
    <source>
        <dbReference type="ARBA" id="ARBA00023319"/>
    </source>
</evidence>
<dbReference type="FunFam" id="2.60.40.10:FF:000143">
    <property type="entry name" value="Vascular endothelial growth factor receptor 3"/>
    <property type="match status" value="1"/>
</dbReference>
<keyword evidence="28" id="KW-0479">Metal-binding</keyword>
<keyword evidence="12" id="KW-0732">Signal</keyword>
<dbReference type="GO" id="GO:0005886">
    <property type="term" value="C:plasma membrane"/>
    <property type="evidence" value="ECO:0007669"/>
    <property type="project" value="UniProtKB-SubCell"/>
</dbReference>
<keyword evidence="35" id="KW-1185">Reference proteome</keyword>
<evidence type="ECO:0000259" key="33">
    <source>
        <dbReference type="PROSITE" id="PS50835"/>
    </source>
</evidence>
<dbReference type="SMART" id="SM00409">
    <property type="entry name" value="IG"/>
    <property type="match status" value="6"/>
</dbReference>
<dbReference type="Pfam" id="PF22971">
    <property type="entry name" value="Ig_VEGFR-1-like_5th"/>
    <property type="match status" value="1"/>
</dbReference>
<dbReference type="GO" id="GO:0046872">
    <property type="term" value="F:metal ion binding"/>
    <property type="evidence" value="ECO:0007669"/>
    <property type="project" value="UniProtKB-KW"/>
</dbReference>
<dbReference type="SUPFAM" id="SSF48726">
    <property type="entry name" value="Immunoglobulin"/>
    <property type="match status" value="6"/>
</dbReference>
<feature type="domain" description="Ig-like" evidence="33">
    <location>
        <begin position="433"/>
        <end position="552"/>
    </location>
</feature>
<evidence type="ECO:0000313" key="35">
    <source>
        <dbReference type="Proteomes" id="UP001497482"/>
    </source>
</evidence>
<evidence type="ECO:0000256" key="21">
    <source>
        <dbReference type="ARBA" id="ARBA00023170"/>
    </source>
</evidence>
<evidence type="ECO:0000256" key="9">
    <source>
        <dbReference type="ARBA" id="ARBA00022657"/>
    </source>
</evidence>
<evidence type="ECO:0000259" key="32">
    <source>
        <dbReference type="PROSITE" id="PS50011"/>
    </source>
</evidence>
<keyword evidence="11 31" id="KW-0812">Transmembrane</keyword>
<keyword evidence="16 27" id="KW-0067">ATP-binding</keyword>
<evidence type="ECO:0000256" key="2">
    <source>
        <dbReference type="ARBA" id="ARBA00004251"/>
    </source>
</evidence>
<dbReference type="GO" id="GO:0043408">
    <property type="term" value="P:regulation of MAPK cascade"/>
    <property type="evidence" value="ECO:0007669"/>
    <property type="project" value="TreeGrafter"/>
</dbReference>
<evidence type="ECO:0000256" key="6">
    <source>
        <dbReference type="ARBA" id="ARBA00022475"/>
    </source>
</evidence>
<evidence type="ECO:0000256" key="13">
    <source>
        <dbReference type="ARBA" id="ARBA00022737"/>
    </source>
</evidence>
<dbReference type="Gene3D" id="2.60.40.10">
    <property type="entry name" value="Immunoglobulins"/>
    <property type="match status" value="7"/>
</dbReference>
<name>A0AAV2MK80_KNICA</name>
<evidence type="ECO:0000256" key="23">
    <source>
        <dbReference type="ARBA" id="ARBA00023242"/>
    </source>
</evidence>
<dbReference type="InterPro" id="IPR017441">
    <property type="entry name" value="Protein_kinase_ATP_BS"/>
</dbReference>
<dbReference type="InterPro" id="IPR003598">
    <property type="entry name" value="Ig_sub2"/>
</dbReference>
<dbReference type="PROSITE" id="PS00109">
    <property type="entry name" value="PROTEIN_KINASE_TYR"/>
    <property type="match status" value="1"/>
</dbReference>
<dbReference type="FunFam" id="2.60.40.10:FF:000532">
    <property type="entry name" value="Vascular endothelial growth factor receptor 2"/>
    <property type="match status" value="1"/>
</dbReference>
<dbReference type="GO" id="GO:0005737">
    <property type="term" value="C:cytoplasm"/>
    <property type="evidence" value="ECO:0007669"/>
    <property type="project" value="UniProtKB-SubCell"/>
</dbReference>
<dbReference type="Pfam" id="PF17988">
    <property type="entry name" value="VEGFR-2_TMD"/>
    <property type="match status" value="1"/>
</dbReference>
<evidence type="ECO:0000256" key="7">
    <source>
        <dbReference type="ARBA" id="ARBA00022490"/>
    </source>
</evidence>
<dbReference type="InterPro" id="IPR003599">
    <property type="entry name" value="Ig_sub"/>
</dbReference>
<feature type="binding site" evidence="27 29">
    <location>
        <position position="876"/>
    </location>
    <ligand>
        <name>ATP</name>
        <dbReference type="ChEBI" id="CHEBI:30616"/>
    </ligand>
</feature>
<evidence type="ECO:0000256" key="16">
    <source>
        <dbReference type="ARBA" id="ARBA00022840"/>
    </source>
</evidence>
<evidence type="ECO:0000256" key="25">
    <source>
        <dbReference type="ARBA" id="ARBA00051243"/>
    </source>
</evidence>
<dbReference type="PROSITE" id="PS00107">
    <property type="entry name" value="PROTEIN_KINASE_ATP"/>
    <property type="match status" value="1"/>
</dbReference>
<dbReference type="InterPro" id="IPR055229">
    <property type="entry name" value="VEGFR1-3_5th"/>
</dbReference>
<dbReference type="PROSITE" id="PS50011">
    <property type="entry name" value="PROTEIN_KINASE_DOM"/>
    <property type="match status" value="1"/>
</dbReference>
<dbReference type="CDD" id="cd00096">
    <property type="entry name" value="Ig"/>
    <property type="match status" value="1"/>
</dbReference>
<evidence type="ECO:0000256" key="26">
    <source>
        <dbReference type="PIRSR" id="PIRSR000615-1"/>
    </source>
</evidence>
<evidence type="ECO:0000256" key="31">
    <source>
        <dbReference type="SAM" id="Phobius"/>
    </source>
</evidence>
<evidence type="ECO:0000256" key="8">
    <source>
        <dbReference type="ARBA" id="ARBA00022553"/>
    </source>
</evidence>
<keyword evidence="10" id="KW-0808">Transferase</keyword>
<dbReference type="Gene3D" id="3.30.200.20">
    <property type="entry name" value="Phosphorylase Kinase, domain 1"/>
    <property type="match status" value="1"/>
</dbReference>
<dbReference type="InterPro" id="IPR001245">
    <property type="entry name" value="Ser-Thr/Tyr_kinase_cat_dom"/>
</dbReference>
<feature type="binding site" evidence="27">
    <location>
        <begin position="849"/>
        <end position="856"/>
    </location>
    <ligand>
        <name>ATP</name>
        <dbReference type="ChEBI" id="CHEBI:30616"/>
    </ligand>
</feature>
<dbReference type="PROSITE" id="PS50835">
    <property type="entry name" value="IG_LIKE"/>
    <property type="match status" value="5"/>
</dbReference>
<dbReference type="InterPro" id="IPR007110">
    <property type="entry name" value="Ig-like_dom"/>
</dbReference>
<feature type="binding site" evidence="28">
    <location>
        <position position="1029"/>
    </location>
    <ligand>
        <name>Mg(2+)</name>
        <dbReference type="ChEBI" id="CHEBI:18420"/>
    </ligand>
</feature>
<dbReference type="GO" id="GO:0043235">
    <property type="term" value="C:receptor complex"/>
    <property type="evidence" value="ECO:0007669"/>
    <property type="project" value="TreeGrafter"/>
</dbReference>
<evidence type="ECO:0000256" key="14">
    <source>
        <dbReference type="ARBA" id="ARBA00022741"/>
    </source>
</evidence>
<keyword evidence="23" id="KW-0539">Nucleus</keyword>
<dbReference type="GO" id="GO:0048010">
    <property type="term" value="P:vascular endothelial growth factor receptor signaling pathway"/>
    <property type="evidence" value="ECO:0007669"/>
    <property type="project" value="TreeGrafter"/>
</dbReference>
<dbReference type="PANTHER" id="PTHR24416:SF49">
    <property type="entry name" value="VASCULAR ENDOTHELIAL GROWTH FACTOR RECEPTOR 3"/>
    <property type="match status" value="1"/>
</dbReference>
<dbReference type="InterPro" id="IPR013098">
    <property type="entry name" value="Ig_I-set"/>
</dbReference>
<evidence type="ECO:0000256" key="4">
    <source>
        <dbReference type="ARBA" id="ARBA00011902"/>
    </source>
</evidence>
<keyword evidence="14 27" id="KW-0547">Nucleotide-binding</keyword>
<keyword evidence="6" id="KW-1003">Cell membrane</keyword>
<evidence type="ECO:0000256" key="27">
    <source>
        <dbReference type="PIRSR" id="PIRSR000615-2"/>
    </source>
</evidence>
<dbReference type="InterPro" id="IPR041348">
    <property type="entry name" value="VEGFR-2_TMD"/>
</dbReference>